<evidence type="ECO:0000313" key="2">
    <source>
        <dbReference type="Proteomes" id="UP000279271"/>
    </source>
</evidence>
<dbReference type="PANTHER" id="PTHR12894:SF27">
    <property type="entry name" value="TRANSFORMING GROWTH FACTOR-BETA RECEPTOR-ASSOCIATED PROTEIN 1"/>
    <property type="match status" value="1"/>
</dbReference>
<reference evidence="2" key="1">
    <citation type="journal article" date="2018" name="Algal Res.">
        <title>Characterization of plant carbon substrate utilization by Auxenochlorella protothecoides.</title>
        <authorList>
            <person name="Vogler B.W."/>
            <person name="Starkenburg S.R."/>
            <person name="Sudasinghe N."/>
            <person name="Schambach J.Y."/>
            <person name="Rollin J.A."/>
            <person name="Pattathil S."/>
            <person name="Barry A.N."/>
        </authorList>
    </citation>
    <scope>NUCLEOTIDE SEQUENCE [LARGE SCALE GENOMIC DNA]</scope>
    <source>
        <strain evidence="2">UTEX 25</strain>
    </source>
</reference>
<protein>
    <submittedName>
        <fullName evidence="1">Uncharacterized protein</fullName>
    </submittedName>
</protein>
<organism evidence="1 2">
    <name type="scientific">Auxenochlorella protothecoides</name>
    <name type="common">Green microalga</name>
    <name type="synonym">Chlorella protothecoides</name>
    <dbReference type="NCBI Taxonomy" id="3075"/>
    <lineage>
        <taxon>Eukaryota</taxon>
        <taxon>Viridiplantae</taxon>
        <taxon>Chlorophyta</taxon>
        <taxon>core chlorophytes</taxon>
        <taxon>Trebouxiophyceae</taxon>
        <taxon>Chlorellales</taxon>
        <taxon>Chlorellaceae</taxon>
        <taxon>Auxenochlorella</taxon>
    </lineage>
</organism>
<dbReference type="Proteomes" id="UP000279271">
    <property type="component" value="Unassembled WGS sequence"/>
</dbReference>
<feature type="non-terminal residue" evidence="1">
    <location>
        <position position="1"/>
    </location>
</feature>
<proteinExistence type="predicted"/>
<dbReference type="PANTHER" id="PTHR12894">
    <property type="entry name" value="CNH DOMAIN CONTAINING"/>
    <property type="match status" value="1"/>
</dbReference>
<name>A0A3M7L4S4_AUXPR</name>
<comment type="caution">
    <text evidence="1">The sequence shown here is derived from an EMBL/GenBank/DDBJ whole genome shotgun (WGS) entry which is preliminary data.</text>
</comment>
<dbReference type="EMBL" id="QOKY01000106">
    <property type="protein sequence ID" value="RMZ57741.1"/>
    <property type="molecule type" value="Genomic_DNA"/>
</dbReference>
<feature type="non-terminal residue" evidence="1">
    <location>
        <position position="227"/>
    </location>
</feature>
<dbReference type="GO" id="GO:0016020">
    <property type="term" value="C:membrane"/>
    <property type="evidence" value="ECO:0007669"/>
    <property type="project" value="TreeGrafter"/>
</dbReference>
<dbReference type="GO" id="GO:0034058">
    <property type="term" value="P:endosomal vesicle fusion"/>
    <property type="evidence" value="ECO:0007669"/>
    <property type="project" value="TreeGrafter"/>
</dbReference>
<dbReference type="GO" id="GO:0005737">
    <property type="term" value="C:cytoplasm"/>
    <property type="evidence" value="ECO:0007669"/>
    <property type="project" value="TreeGrafter"/>
</dbReference>
<accession>A0A3M7L4S4</accession>
<evidence type="ECO:0000313" key="1">
    <source>
        <dbReference type="EMBL" id="RMZ57741.1"/>
    </source>
</evidence>
<dbReference type="GO" id="GO:0006914">
    <property type="term" value="P:autophagy"/>
    <property type="evidence" value="ECO:0007669"/>
    <property type="project" value="TreeGrafter"/>
</dbReference>
<dbReference type="InterPro" id="IPR032914">
    <property type="entry name" value="Vam6/VPS39/TRAP1"/>
</dbReference>
<gene>
    <name evidence="1" type="ORF">APUTEX25_004935</name>
</gene>
<dbReference type="AlphaFoldDB" id="A0A3M7L4S4"/>
<sequence>RATAAAVDLLLDPAACDEAAALAALPWVLARGWEPGLRLLTRRALPVDLVLGALPEGGRVRWRFLRHLVHCGGEAAGEESVHTALALELLGLLRRGGREGGEGGHRVVLAGAVADGQEIEEGSVAGKEGTELGEPDEAELEEVAAALSQHLGQSTLCDPRRVLHALQGLGLDREEVAMHRLAGNHMEALRLLCVRLRDVPAAAAYARRHLPRDLHPDLLGVVLAGGA</sequence>